<keyword evidence="3" id="KW-1185">Reference proteome</keyword>
<dbReference type="InterPro" id="IPR006439">
    <property type="entry name" value="HAD-SF_hydro_IA"/>
</dbReference>
<name>A0ABT8A424_9PROT</name>
<keyword evidence="1" id="KW-0378">Hydrolase</keyword>
<dbReference type="SFLD" id="SFLDS00003">
    <property type="entry name" value="Haloacid_Dehalogenase"/>
    <property type="match status" value="1"/>
</dbReference>
<dbReference type="RefSeq" id="WP_290316223.1">
    <property type="nucleotide sequence ID" value="NZ_JAUFPN010000090.1"/>
</dbReference>
<comment type="caution">
    <text evidence="2">The sequence shown here is derived from an EMBL/GenBank/DDBJ whole genome shotgun (WGS) entry which is preliminary data.</text>
</comment>
<dbReference type="SFLD" id="SFLDG01129">
    <property type="entry name" value="C1.5:_HAD__Beta-PGM__Phosphata"/>
    <property type="match status" value="1"/>
</dbReference>
<dbReference type="Proteomes" id="UP001529369">
    <property type="component" value="Unassembled WGS sequence"/>
</dbReference>
<evidence type="ECO:0000313" key="3">
    <source>
        <dbReference type="Proteomes" id="UP001529369"/>
    </source>
</evidence>
<dbReference type="PANTHER" id="PTHR43316:SF9">
    <property type="entry name" value="ACID DEHALOGENASE, PUTATIVE (AFU_ORTHOLOGUE AFUA_6G14460)-RELATED"/>
    <property type="match status" value="1"/>
</dbReference>
<dbReference type="InterPro" id="IPR036412">
    <property type="entry name" value="HAD-like_sf"/>
</dbReference>
<dbReference type="InterPro" id="IPR051540">
    <property type="entry name" value="S-2-haloacid_dehalogenase"/>
</dbReference>
<dbReference type="Pfam" id="PF00702">
    <property type="entry name" value="Hydrolase"/>
    <property type="match status" value="1"/>
</dbReference>
<dbReference type="Gene3D" id="3.40.50.1000">
    <property type="entry name" value="HAD superfamily/HAD-like"/>
    <property type="match status" value="1"/>
</dbReference>
<accession>A0ABT8A424</accession>
<proteinExistence type="predicted"/>
<dbReference type="Gene3D" id="1.10.150.750">
    <property type="match status" value="1"/>
</dbReference>
<gene>
    <name evidence="2" type="ORF">QWZ14_08605</name>
</gene>
<dbReference type="PRINTS" id="PR00413">
    <property type="entry name" value="HADHALOGNASE"/>
</dbReference>
<dbReference type="InterPro" id="IPR006328">
    <property type="entry name" value="2-HAD"/>
</dbReference>
<organism evidence="2 3">
    <name type="scientific">Paeniroseomonas aquatica</name>
    <dbReference type="NCBI Taxonomy" id="373043"/>
    <lineage>
        <taxon>Bacteria</taxon>
        <taxon>Pseudomonadati</taxon>
        <taxon>Pseudomonadota</taxon>
        <taxon>Alphaproteobacteria</taxon>
        <taxon>Acetobacterales</taxon>
        <taxon>Acetobacteraceae</taxon>
        <taxon>Paeniroseomonas</taxon>
    </lineage>
</organism>
<dbReference type="InterPro" id="IPR023214">
    <property type="entry name" value="HAD_sf"/>
</dbReference>
<dbReference type="NCBIfam" id="TIGR01428">
    <property type="entry name" value="HAD_type_II"/>
    <property type="match status" value="1"/>
</dbReference>
<protein>
    <submittedName>
        <fullName evidence="2">Haloacid dehalogenase type II</fullName>
    </submittedName>
</protein>
<evidence type="ECO:0000256" key="1">
    <source>
        <dbReference type="ARBA" id="ARBA00022801"/>
    </source>
</evidence>
<dbReference type="EMBL" id="JAUFPN010000090">
    <property type="protein sequence ID" value="MDN3564425.1"/>
    <property type="molecule type" value="Genomic_DNA"/>
</dbReference>
<dbReference type="SUPFAM" id="SSF56784">
    <property type="entry name" value="HAD-like"/>
    <property type="match status" value="1"/>
</dbReference>
<dbReference type="PANTHER" id="PTHR43316">
    <property type="entry name" value="HYDROLASE, HALOACID DELAHOGENASE-RELATED"/>
    <property type="match status" value="1"/>
</dbReference>
<evidence type="ECO:0000313" key="2">
    <source>
        <dbReference type="EMBL" id="MDN3564425.1"/>
    </source>
</evidence>
<reference evidence="3" key="1">
    <citation type="journal article" date="2019" name="Int. J. Syst. Evol. Microbiol.">
        <title>The Global Catalogue of Microorganisms (GCM) 10K type strain sequencing project: providing services to taxonomists for standard genome sequencing and annotation.</title>
        <authorList>
            <consortium name="The Broad Institute Genomics Platform"/>
            <consortium name="The Broad Institute Genome Sequencing Center for Infectious Disease"/>
            <person name="Wu L."/>
            <person name="Ma J."/>
        </authorList>
    </citation>
    <scope>NUCLEOTIDE SEQUENCE [LARGE SCALE GENOMIC DNA]</scope>
    <source>
        <strain evidence="3">CECT 7131</strain>
    </source>
</reference>
<sequence>MRLTDFKVLTFDCYGTLIDWESGIFAALQPLLARLPAPPGRDAALEAFGAHESRQQAATPGMVYSELLAVVHGRLATLWGAAPDPAADAAFGASVPDWPAFPDSAEALAYLKQHFRLVILSNVDRTGFAASNRRLGVEFDLICTAQDVGSYKPDPANFDYLLDKLAGLGFGRADILHTAQSLFHDHVPATEAGLACAWIDRRQGLAGWGATPPPPKEARIVFHFPGMAALVEAHRAELRAEG</sequence>